<dbReference type="AlphaFoldDB" id="A0A0D6RA21"/>
<organism evidence="2">
    <name type="scientific">Araucaria cunninghamii</name>
    <name type="common">Hoop pine</name>
    <name type="synonym">Moreton Bay pine</name>
    <dbReference type="NCBI Taxonomy" id="56994"/>
    <lineage>
        <taxon>Eukaryota</taxon>
        <taxon>Viridiplantae</taxon>
        <taxon>Streptophyta</taxon>
        <taxon>Embryophyta</taxon>
        <taxon>Tracheophyta</taxon>
        <taxon>Spermatophyta</taxon>
        <taxon>Pinopsida</taxon>
        <taxon>Pinidae</taxon>
        <taxon>Conifers II</taxon>
        <taxon>Araucariales</taxon>
        <taxon>Araucariaceae</taxon>
        <taxon>Araucaria</taxon>
    </lineage>
</organism>
<accession>A0A0D6RA21</accession>
<sequence>MATLALARFPAAEWFVNSITQRFVYHRCTGEVRIMAQYDNSSLCYSFPGNQVYGCGLSIKKVSCKIKGRVPMLQSIHVDVVQKKQYVWKTRCQSADAVTIDNGTVLVVGGGGVGMEVVRQLGKAGSWVTVFQRSEKFRKEIEDLGAMLALGDVLDPSSIGKAFSSNSFDAVICTVGGGTKEPKVDKDGPINLINAAKSAGVKRFVLVSSIGVGNSVQAIDKKTLETLRAVLEAKDFAEEALKSSGLVYTVIRPGGLLNTPPTGKGILLEDPSIAGLISRSDVASLILQVLFNKEAEMKTFSAIDSDKRFPPPTLEDVKENVVN</sequence>
<proteinExistence type="predicted"/>
<feature type="domain" description="NAD(P)-binding" evidence="1">
    <location>
        <begin position="110"/>
        <end position="292"/>
    </location>
</feature>
<evidence type="ECO:0000313" key="2">
    <source>
        <dbReference type="EMBL" id="JAG98805.1"/>
    </source>
</evidence>
<dbReference type="PANTHER" id="PTHR15020:SF45">
    <property type="entry name" value="NAD(P)-BINDING DOMAIN-CONTAINING PROTEIN"/>
    <property type="match status" value="1"/>
</dbReference>
<reference evidence="2" key="1">
    <citation type="submission" date="2015-03" db="EMBL/GenBank/DDBJ databases">
        <title>A transcriptome of Araucaria cunninghamii, an australian fine timber species.</title>
        <authorList>
            <person name="Jing Yi C.J.Y."/>
            <person name="Yin San L.Y.S."/>
            <person name="Abdul Karim S.S."/>
            <person name="Wan Azmi N.N."/>
            <person name="Hercus R.R."/>
            <person name="Croft L.L."/>
        </authorList>
    </citation>
    <scope>NUCLEOTIDE SEQUENCE</scope>
    <source>
        <strain evidence="2">MI0301</strain>
        <tissue evidence="2">Leaf</tissue>
    </source>
</reference>
<dbReference type="CDD" id="cd05243">
    <property type="entry name" value="SDR_a5"/>
    <property type="match status" value="1"/>
</dbReference>
<evidence type="ECO:0000259" key="1">
    <source>
        <dbReference type="Pfam" id="PF13460"/>
    </source>
</evidence>
<dbReference type="InterPro" id="IPR016040">
    <property type="entry name" value="NAD(P)-bd_dom"/>
</dbReference>
<dbReference type="Pfam" id="PF13460">
    <property type="entry name" value="NAD_binding_10"/>
    <property type="match status" value="1"/>
</dbReference>
<dbReference type="InterPro" id="IPR036291">
    <property type="entry name" value="NAD(P)-bd_dom_sf"/>
</dbReference>
<dbReference type="SUPFAM" id="SSF51735">
    <property type="entry name" value="NAD(P)-binding Rossmann-fold domains"/>
    <property type="match status" value="1"/>
</dbReference>
<name>A0A0D6RA21_ARACU</name>
<dbReference type="PANTHER" id="PTHR15020">
    <property type="entry name" value="FLAVIN REDUCTASE-RELATED"/>
    <property type="match status" value="1"/>
</dbReference>
<dbReference type="EMBL" id="GCKF01018372">
    <property type="protein sequence ID" value="JAG98805.1"/>
    <property type="molecule type" value="Transcribed_RNA"/>
</dbReference>
<dbReference type="Gene3D" id="3.40.50.720">
    <property type="entry name" value="NAD(P)-binding Rossmann-like Domain"/>
    <property type="match status" value="1"/>
</dbReference>
<protein>
    <recommendedName>
        <fullName evidence="1">NAD(P)-binding domain-containing protein</fullName>
    </recommendedName>
</protein>